<dbReference type="Pfam" id="PF01041">
    <property type="entry name" value="DegT_DnrJ_EryC1"/>
    <property type="match status" value="1"/>
</dbReference>
<dbReference type="KEGG" id="eha:Ethha_0677"/>
<evidence type="ECO:0000313" key="5">
    <source>
        <dbReference type="Proteomes" id="UP000001551"/>
    </source>
</evidence>
<dbReference type="RefSeq" id="WP_013484616.1">
    <property type="nucleotide sequence ID" value="NC_014828.1"/>
</dbReference>
<dbReference type="Gene3D" id="3.90.1150.10">
    <property type="entry name" value="Aspartate Aminotransferase, domain 1"/>
    <property type="match status" value="1"/>
</dbReference>
<dbReference type="GO" id="GO:0030170">
    <property type="term" value="F:pyridoxal phosphate binding"/>
    <property type="evidence" value="ECO:0007669"/>
    <property type="project" value="TreeGrafter"/>
</dbReference>
<keyword evidence="5" id="KW-1185">Reference proteome</keyword>
<keyword evidence="4" id="KW-0808">Transferase</keyword>
<dbReference type="InterPro" id="IPR015421">
    <property type="entry name" value="PyrdxlP-dep_Trfase_major"/>
</dbReference>
<dbReference type="GO" id="GO:0047310">
    <property type="term" value="F:glutamine-scyllo-inositol transaminase activity"/>
    <property type="evidence" value="ECO:0007669"/>
    <property type="project" value="UniProtKB-EC"/>
</dbReference>
<dbReference type="PANTHER" id="PTHR30244">
    <property type="entry name" value="TRANSAMINASE"/>
    <property type="match status" value="1"/>
</dbReference>
<evidence type="ECO:0000256" key="2">
    <source>
        <dbReference type="PIRSR" id="PIRSR000390-2"/>
    </source>
</evidence>
<gene>
    <name evidence="4" type="ordered locus">Ethha_0677</name>
</gene>
<reference evidence="4 5" key="1">
    <citation type="submission" date="2010-12" db="EMBL/GenBank/DDBJ databases">
        <title>Complete sequence of Ethanoligenens harbinense YUAN-3.</title>
        <authorList>
            <person name="Lucas S."/>
            <person name="Copeland A."/>
            <person name="Lapidus A."/>
            <person name="Cheng J.-F."/>
            <person name="Bruce D."/>
            <person name="Goodwin L."/>
            <person name="Pitluck S."/>
            <person name="Chertkov O."/>
            <person name="Misra M."/>
            <person name="Detter J.C."/>
            <person name="Han C."/>
            <person name="Tapia R."/>
            <person name="Land M."/>
            <person name="Hauser L."/>
            <person name="Jeffries C."/>
            <person name="Kyrpides N."/>
            <person name="Ivanova N."/>
            <person name="Mikhailova N."/>
            <person name="Wang A."/>
            <person name="Mouttaki H."/>
            <person name="He Z."/>
            <person name="Zhou J."/>
            <person name="Hemme C.L."/>
            <person name="Woyke T."/>
        </authorList>
    </citation>
    <scope>NUCLEOTIDE SEQUENCE [LARGE SCALE GENOMIC DNA]</scope>
    <source>
        <strain evidence="5">DSM 18485 / JCM 12961 / CGMCC 1.5033 / YUAN-3</strain>
    </source>
</reference>
<accession>E6U9Y0</accession>
<evidence type="ECO:0000313" key="4">
    <source>
        <dbReference type="EMBL" id="ADU26246.1"/>
    </source>
</evidence>
<protein>
    <submittedName>
        <fullName evidence="4">Glutamine--scyllo-inositol transaminase</fullName>
        <ecNumber evidence="4">2.6.1.50</ecNumber>
    </submittedName>
</protein>
<dbReference type="eggNOG" id="COG0399">
    <property type="taxonomic scope" value="Bacteria"/>
</dbReference>
<dbReference type="InterPro" id="IPR015424">
    <property type="entry name" value="PyrdxlP-dep_Trfase"/>
</dbReference>
<dbReference type="Gene3D" id="3.40.640.10">
    <property type="entry name" value="Type I PLP-dependent aspartate aminotransferase-like (Major domain)"/>
    <property type="match status" value="1"/>
</dbReference>
<dbReference type="InterPro" id="IPR015422">
    <property type="entry name" value="PyrdxlP-dep_Trfase_small"/>
</dbReference>
<proteinExistence type="inferred from homology"/>
<keyword evidence="2 3" id="KW-0663">Pyridoxal phosphate</keyword>
<dbReference type="PANTHER" id="PTHR30244:SF34">
    <property type="entry name" value="DTDP-4-AMINO-4,6-DIDEOXYGALACTOSE TRANSAMINASE"/>
    <property type="match status" value="1"/>
</dbReference>
<dbReference type="CDD" id="cd00616">
    <property type="entry name" value="AHBA_syn"/>
    <property type="match status" value="1"/>
</dbReference>
<dbReference type="AlphaFoldDB" id="E6U9Y0"/>
<feature type="active site" description="Proton acceptor" evidence="1">
    <location>
        <position position="186"/>
    </location>
</feature>
<name>E6U9Y0_ETHHY</name>
<dbReference type="SUPFAM" id="SSF53383">
    <property type="entry name" value="PLP-dependent transferases"/>
    <property type="match status" value="1"/>
</dbReference>
<dbReference type="HOGENOM" id="CLU_033332_0_3_9"/>
<keyword evidence="4" id="KW-0032">Aminotransferase</keyword>
<comment type="similarity">
    <text evidence="3">Belongs to the DegT/DnrJ/EryC1 family.</text>
</comment>
<organism evidence="4 5">
    <name type="scientific">Ethanoligenens harbinense (strain DSM 18485 / JCM 12961 / CGMCC 1.5033 / YUAN-3)</name>
    <dbReference type="NCBI Taxonomy" id="663278"/>
    <lineage>
        <taxon>Bacteria</taxon>
        <taxon>Bacillati</taxon>
        <taxon>Bacillota</taxon>
        <taxon>Clostridia</taxon>
        <taxon>Eubacteriales</taxon>
        <taxon>Oscillospiraceae</taxon>
        <taxon>Ethanoligenens</taxon>
    </lineage>
</organism>
<dbReference type="GO" id="GO:0000271">
    <property type="term" value="P:polysaccharide biosynthetic process"/>
    <property type="evidence" value="ECO:0007669"/>
    <property type="project" value="TreeGrafter"/>
</dbReference>
<sequence length="388" mass="42946">MLKKRETFLPYCLPYWDDNELESVQAAIRSNWWSRGPKTGEFEQAFGTFVGGRHAVGVNSCTAALHTALAAKGIGPGDEVITTPMTFCSTANVICHVGATPVFADVRPDTGCIDPAAVARAVTPRTKAVIPVHYAGQPCDMDAIDAIADAHDLFVLEDAAHAVYTTYKGRRIGAKHTVAFSFYATKNLATGEGGMLVTDDAELADRARVFVSHGMSRGAWNRYAKGGSWRYDVEIAGFKYNMTDLQAALGLTQLDRLAYMQERRETYAGLYSDLFRDVRGVRPPVDGGLGRNAWHLYIIRVKKDELDIGRDAFIEELHDYNIGTSVHFIPVHLHPFYREHYGTCEGDFPVAEGIFEEIISLPLYPSMTEEDVRYVAGAVREICARHAK</sequence>
<dbReference type="Proteomes" id="UP000001551">
    <property type="component" value="Chromosome"/>
</dbReference>
<dbReference type="EC" id="2.6.1.50" evidence="4"/>
<feature type="modified residue" description="N6-(pyridoxal phosphate)lysine" evidence="2">
    <location>
        <position position="186"/>
    </location>
</feature>
<dbReference type="PIRSF" id="PIRSF000390">
    <property type="entry name" value="PLP_StrS"/>
    <property type="match status" value="1"/>
</dbReference>
<dbReference type="InterPro" id="IPR000653">
    <property type="entry name" value="DegT/StrS_aminotransferase"/>
</dbReference>
<evidence type="ECO:0000256" key="3">
    <source>
        <dbReference type="RuleBase" id="RU004508"/>
    </source>
</evidence>
<evidence type="ECO:0000256" key="1">
    <source>
        <dbReference type="PIRSR" id="PIRSR000390-1"/>
    </source>
</evidence>
<dbReference type="EMBL" id="CP002400">
    <property type="protein sequence ID" value="ADU26246.1"/>
    <property type="molecule type" value="Genomic_DNA"/>
</dbReference>
<dbReference type="STRING" id="663278.Ethha_0677"/>